<dbReference type="GO" id="GO:0034727">
    <property type="term" value="P:piecemeal microautophagy of the nucleus"/>
    <property type="evidence" value="ECO:0000318"/>
    <property type="project" value="GO_Central"/>
</dbReference>
<gene>
    <name evidence="4" type="primary">LOC123054039</name>
</gene>
<feature type="compositionally biased region" description="Basic and acidic residues" evidence="2">
    <location>
        <begin position="382"/>
        <end position="391"/>
    </location>
</feature>
<dbReference type="GO" id="GO:0034497">
    <property type="term" value="P:protein localization to phagophore assembly site"/>
    <property type="evidence" value="ECO:0000318"/>
    <property type="project" value="GO_Central"/>
</dbReference>
<feature type="region of interest" description="Disordered" evidence="2">
    <location>
        <begin position="58"/>
        <end position="77"/>
    </location>
</feature>
<feature type="compositionally biased region" description="Pro residues" evidence="2">
    <location>
        <begin position="280"/>
        <end position="296"/>
    </location>
</feature>
<dbReference type="Gramene" id="TraesMAC2D03G01233870.1">
    <property type="protein sequence ID" value="TraesMAC2D03G01233870.1"/>
    <property type="gene ID" value="TraesMAC2D03G01233870"/>
</dbReference>
<protein>
    <recommendedName>
        <fullName evidence="3">Autophagy-related protein 13 N-terminal domain-containing protein</fullName>
    </recommendedName>
</protein>
<dbReference type="OrthoDB" id="70161at2759"/>
<dbReference type="GeneID" id="123054039"/>
<keyword evidence="1" id="KW-0072">Autophagy</keyword>
<dbReference type="GO" id="GO:0000407">
    <property type="term" value="C:phagophore assembly site"/>
    <property type="evidence" value="ECO:0000318"/>
    <property type="project" value="GO_Central"/>
</dbReference>
<dbReference type="Proteomes" id="UP000019116">
    <property type="component" value="Chromosome 2D"/>
</dbReference>
<feature type="compositionally biased region" description="Low complexity" evidence="2">
    <location>
        <begin position="371"/>
        <end position="381"/>
    </location>
</feature>
<evidence type="ECO:0000313" key="5">
    <source>
        <dbReference type="Proteomes" id="UP000019116"/>
    </source>
</evidence>
<reference evidence="4" key="2">
    <citation type="submission" date="2018-10" db="UniProtKB">
        <authorList>
            <consortium name="EnsemblPlants"/>
        </authorList>
    </citation>
    <scope>IDENTIFICATION</scope>
</reference>
<sequence>MSSMSDSGGGGRAGAELMAEQFHLKVLHAVLAVRAPRPLAAPAPAAASASFRRRDRWFHLPLHDPPPPPSAERLEAPPPGEPLVVDIHLAPAGCGGAGGEVVERWTVACEPWPDAAAAGEGMAVNRAYKRCMTLLRSVYTTLRLLPAYRVFRLLCANQSYNYEMGYTVGSFAVPFSRAQESDMRSHRFVPVDTQPGRLVVSVQYLSSLAAFNLEISSLSPSMLITNYVGSPAAEPMRNFPSSLTEATGCAFPQSYQQQRPHSWAPPALWPLAPAQQTRFSPPPLHYASPTPSPPNFPGGYLQSPLRGESAPVTIPGVRRSPVHRQSMLDPVKGLMLPPPSPRRGDKGTAGSQESPSDISRSFGRPEGLRMGDPYGSSSPGSKGKDSRDESGRFSALSSCDSPRQDDLDEADYPFAVDDVDPPISRPGSSDGKEAGDQAGSSSHKSQDAAVGSLVHLLRTARPLRDSSYSSQTSGAESNTVASTSSVMSRRTSDALEELQSFKAIRERLLSGSRAKERDSPEKP</sequence>
<dbReference type="Gramene" id="TraesLDM2D03G01236850.1">
    <property type="protein sequence ID" value="TraesLDM2D03G01236850.1"/>
    <property type="gene ID" value="TraesLDM2D03G01236850"/>
</dbReference>
<name>A0A1D5URU1_WHEAT</name>
<feature type="compositionally biased region" description="Polar residues" evidence="2">
    <location>
        <begin position="466"/>
        <end position="489"/>
    </location>
</feature>
<reference evidence="4" key="1">
    <citation type="submission" date="2018-08" db="EMBL/GenBank/DDBJ databases">
        <authorList>
            <person name="Rossello M."/>
        </authorList>
    </citation>
    <scope>NUCLEOTIDE SEQUENCE [LARGE SCALE GENOMIC DNA]</scope>
    <source>
        <strain evidence="4">cv. Chinese Spring</strain>
    </source>
</reference>
<organism evidence="4">
    <name type="scientific">Triticum aestivum</name>
    <name type="common">Wheat</name>
    <dbReference type="NCBI Taxonomy" id="4565"/>
    <lineage>
        <taxon>Eukaryota</taxon>
        <taxon>Viridiplantae</taxon>
        <taxon>Streptophyta</taxon>
        <taxon>Embryophyta</taxon>
        <taxon>Tracheophyta</taxon>
        <taxon>Spermatophyta</taxon>
        <taxon>Magnoliopsida</taxon>
        <taxon>Liliopsida</taxon>
        <taxon>Poales</taxon>
        <taxon>Poaceae</taxon>
        <taxon>BOP clade</taxon>
        <taxon>Pooideae</taxon>
        <taxon>Triticodae</taxon>
        <taxon>Triticeae</taxon>
        <taxon>Triticinae</taxon>
        <taxon>Triticum</taxon>
    </lineage>
</organism>
<dbReference type="RefSeq" id="XP_044333621.1">
    <property type="nucleotide sequence ID" value="XM_044477686.1"/>
</dbReference>
<dbReference type="InterPro" id="IPR040182">
    <property type="entry name" value="ATG13"/>
</dbReference>
<dbReference type="InterPro" id="IPR036570">
    <property type="entry name" value="HORMA_dom_sf"/>
</dbReference>
<feature type="compositionally biased region" description="Pro residues" evidence="2">
    <location>
        <begin position="63"/>
        <end position="77"/>
    </location>
</feature>
<dbReference type="GO" id="GO:1990316">
    <property type="term" value="C:Atg1/ULK1 kinase complex"/>
    <property type="evidence" value="ECO:0000318"/>
    <property type="project" value="GO_Central"/>
</dbReference>
<evidence type="ECO:0000256" key="2">
    <source>
        <dbReference type="SAM" id="MobiDB-lite"/>
    </source>
</evidence>
<proteinExistence type="predicted"/>
<dbReference type="Pfam" id="PF10033">
    <property type="entry name" value="ATG13"/>
    <property type="match status" value="1"/>
</dbReference>
<dbReference type="Gramene" id="TraesLAC2D03G01187280.1">
    <property type="protein sequence ID" value="TraesLAC2D03G01187280.1"/>
    <property type="gene ID" value="TraesLAC2D03G01187280"/>
</dbReference>
<dbReference type="GO" id="GO:0005829">
    <property type="term" value="C:cytosol"/>
    <property type="evidence" value="ECO:0000318"/>
    <property type="project" value="GO_Central"/>
</dbReference>
<feature type="region of interest" description="Disordered" evidence="2">
    <location>
        <begin position="279"/>
        <end position="494"/>
    </location>
</feature>
<evidence type="ECO:0000259" key="3">
    <source>
        <dbReference type="Pfam" id="PF10033"/>
    </source>
</evidence>
<feature type="domain" description="Autophagy-related protein 13 N-terminal" evidence="3">
    <location>
        <begin position="101"/>
        <end position="206"/>
    </location>
</feature>
<dbReference type="Gramene" id="TraesCS2D03G0876800.1">
    <property type="protein sequence ID" value="TraesCS2D03G0876800.1.CDS"/>
    <property type="gene ID" value="TraesCS2D03G0876800"/>
</dbReference>
<dbReference type="GO" id="GO:0000423">
    <property type="term" value="P:mitophagy"/>
    <property type="evidence" value="ECO:0000318"/>
    <property type="project" value="GO_Central"/>
</dbReference>
<dbReference type="PANTHER" id="PTHR13430">
    <property type="match status" value="1"/>
</dbReference>
<dbReference type="Gramene" id="TraesCS2D02G384600.2">
    <property type="protein sequence ID" value="TraesCS2D02G384600.2"/>
    <property type="gene ID" value="TraesCS2D02G384600"/>
</dbReference>
<dbReference type="GO" id="GO:0019887">
    <property type="term" value="F:protein kinase regulator activity"/>
    <property type="evidence" value="ECO:0000318"/>
    <property type="project" value="GO_Central"/>
</dbReference>
<evidence type="ECO:0000313" key="4">
    <source>
        <dbReference type="EnsemblPlants" id="TraesCS2D02G384600.2"/>
    </source>
</evidence>
<dbReference type="Gramene" id="TraesSYM2D03G01251370.1">
    <property type="protein sequence ID" value="TraesSYM2D03G01251370.1"/>
    <property type="gene ID" value="TraesSYM2D03G01251370"/>
</dbReference>
<dbReference type="GO" id="GO:0005776">
    <property type="term" value="C:autophagosome"/>
    <property type="evidence" value="ECO:0000318"/>
    <property type="project" value="GO_Central"/>
</dbReference>
<dbReference type="STRING" id="4565.A0A1D5URU1"/>
<dbReference type="Gramene" id="TraesSTA2D03G01224570.1">
    <property type="protein sequence ID" value="TraesSTA2D03G01224570.1"/>
    <property type="gene ID" value="TraesSTA2D03G01224570"/>
</dbReference>
<dbReference type="FunFam" id="3.30.900.10:FF:000007">
    <property type="entry name" value="Autophagy-related protein 13a"/>
    <property type="match status" value="1"/>
</dbReference>
<dbReference type="Gramene" id="TraesJAG2D03G01242020.1">
    <property type="protein sequence ID" value="TraesJAG2D03G01242020.1"/>
    <property type="gene ID" value="TraesJAG2D03G01242020"/>
</dbReference>
<dbReference type="SMR" id="A0A1D5URU1"/>
<dbReference type="Gramene" id="TraesNOR2D03G01252060.1">
    <property type="protein sequence ID" value="TraesNOR2D03G01252060.1"/>
    <property type="gene ID" value="TraesNOR2D03G01252060"/>
</dbReference>
<dbReference type="Gramene" id="TraesPARA_EIv1.0_0719380.1">
    <property type="protein sequence ID" value="TraesPARA_EIv1.0_0719380.1.CDS"/>
    <property type="gene ID" value="TraesPARA_EIv1.0_0719380"/>
</dbReference>
<dbReference type="Gramene" id="TraesARI2D03G01252100.1">
    <property type="protein sequence ID" value="TraesARI2D03G01252100.1"/>
    <property type="gene ID" value="TraesARI2D03G01252100"/>
</dbReference>
<dbReference type="InterPro" id="IPR018731">
    <property type="entry name" value="Atg13_N"/>
</dbReference>
<dbReference type="PANTHER" id="PTHR13430:SF4">
    <property type="entry name" value="AUTOPHAGY-RELATED PROTEIN 13"/>
    <property type="match status" value="1"/>
</dbReference>
<evidence type="ECO:0000256" key="1">
    <source>
        <dbReference type="ARBA" id="ARBA00023006"/>
    </source>
</evidence>
<keyword evidence="5" id="KW-1185">Reference proteome</keyword>
<accession>A0A1D5URU1</accession>
<dbReference type="ExpressionAtlas" id="A0A1D5URU1">
    <property type="expression patterns" value="baseline"/>
</dbReference>
<dbReference type="EnsemblPlants" id="TraesCS2D02G384600.2">
    <property type="protein sequence ID" value="TraesCS2D02G384600.2"/>
    <property type="gene ID" value="TraesCS2D02G384600"/>
</dbReference>
<dbReference type="Gramene" id="TraesKAR2D01G0354030.1">
    <property type="protein sequence ID" value="cds.TraesKAR2D01G0354030.1"/>
    <property type="gene ID" value="TraesKAR2D01G0354030"/>
</dbReference>
<dbReference type="AlphaFoldDB" id="A0A1D5URU1"/>
<feature type="compositionally biased region" description="Polar residues" evidence="2">
    <location>
        <begin position="349"/>
        <end position="359"/>
    </location>
</feature>
<dbReference type="Gene3D" id="3.30.900.10">
    <property type="entry name" value="HORMA domain"/>
    <property type="match status" value="1"/>
</dbReference>